<dbReference type="Proteomes" id="UP001249020">
    <property type="component" value="Unassembled WGS sequence"/>
</dbReference>
<name>A0AAW8R4I7_9ALTE</name>
<dbReference type="InterPro" id="IPR000160">
    <property type="entry name" value="GGDEF_dom"/>
</dbReference>
<organism evidence="4 5">
    <name type="scientific">Brumicola blandensis</name>
    <dbReference type="NCBI Taxonomy" id="3075611"/>
    <lineage>
        <taxon>Bacteria</taxon>
        <taxon>Pseudomonadati</taxon>
        <taxon>Pseudomonadota</taxon>
        <taxon>Gammaproteobacteria</taxon>
        <taxon>Alteromonadales</taxon>
        <taxon>Alteromonadaceae</taxon>
        <taxon>Brumicola</taxon>
    </lineage>
</organism>
<dbReference type="InterPro" id="IPR043128">
    <property type="entry name" value="Rev_trsase/Diguanyl_cyclase"/>
</dbReference>
<comment type="caution">
    <text evidence="4">The sequence shown here is derived from an EMBL/GenBank/DDBJ whole genome shotgun (WGS) entry which is preliminary data.</text>
</comment>
<keyword evidence="4" id="KW-0808">Transferase</keyword>
<gene>
    <name evidence="4" type="ORF">RM544_09360</name>
</gene>
<dbReference type="NCBIfam" id="TIGR00254">
    <property type="entry name" value="GGDEF"/>
    <property type="match status" value="1"/>
</dbReference>
<dbReference type="PANTHER" id="PTHR45138:SF6">
    <property type="entry name" value="DIGUANYLATE CYCLASE DGCN"/>
    <property type="match status" value="1"/>
</dbReference>
<dbReference type="FunFam" id="3.30.70.270:FF:000001">
    <property type="entry name" value="Diguanylate cyclase domain protein"/>
    <property type="match status" value="1"/>
</dbReference>
<dbReference type="RefSeq" id="WP_311361528.1">
    <property type="nucleotide sequence ID" value="NZ_JAVRIE010000003.1"/>
</dbReference>
<dbReference type="PROSITE" id="PS50887">
    <property type="entry name" value="GGDEF"/>
    <property type="match status" value="1"/>
</dbReference>
<evidence type="ECO:0000256" key="2">
    <source>
        <dbReference type="ARBA" id="ARBA00012528"/>
    </source>
</evidence>
<accession>A0AAW8R4I7</accession>
<dbReference type="PANTHER" id="PTHR45138">
    <property type="entry name" value="REGULATORY COMPONENTS OF SENSORY TRANSDUCTION SYSTEM"/>
    <property type="match status" value="1"/>
</dbReference>
<dbReference type="GO" id="GO:1902201">
    <property type="term" value="P:negative regulation of bacterial-type flagellum-dependent cell motility"/>
    <property type="evidence" value="ECO:0007669"/>
    <property type="project" value="TreeGrafter"/>
</dbReference>
<feature type="domain" description="GGDEF" evidence="3">
    <location>
        <begin position="184"/>
        <end position="311"/>
    </location>
</feature>
<dbReference type="GO" id="GO:0005886">
    <property type="term" value="C:plasma membrane"/>
    <property type="evidence" value="ECO:0007669"/>
    <property type="project" value="TreeGrafter"/>
</dbReference>
<dbReference type="InterPro" id="IPR050469">
    <property type="entry name" value="Diguanylate_Cyclase"/>
</dbReference>
<dbReference type="SUPFAM" id="SSF55073">
    <property type="entry name" value="Nucleotide cyclase"/>
    <property type="match status" value="1"/>
</dbReference>
<keyword evidence="4" id="KW-0548">Nucleotidyltransferase</keyword>
<sequence length="311" mass="34780">MDILAVKDTNGTKDSPAIETRAVKTFEFDGERESPMLSTIESSNIMRTMLQSIDLNELVDSYFDLLKTKLPCTAIKISFANQVLSFGKSTNTARSMKISLDYGHPFGAPQHAQLAYVFSKVLSPVQRKLLSEVHAIYAMGLKHALEYYRIKQLATKDMLTGLYNRSHFNDSIQKLMSMSLRSEQGFGLLILDLDNFKQVNDKYGHQRGDDVLIEFADLLQSCLRESDHAFRFGGDEFCCLLLDSDGAANKRVAKRIQQAIKKNPMLSHLDVSSSVGATTFRPDDTQDSLFKRADMALIDAKGLGKNLFKAA</sequence>
<dbReference type="CDD" id="cd01949">
    <property type="entry name" value="GGDEF"/>
    <property type="match status" value="1"/>
</dbReference>
<evidence type="ECO:0000313" key="4">
    <source>
        <dbReference type="EMBL" id="MDT0582750.1"/>
    </source>
</evidence>
<comment type="cofactor">
    <cofactor evidence="1">
        <name>Mg(2+)</name>
        <dbReference type="ChEBI" id="CHEBI:18420"/>
    </cofactor>
</comment>
<dbReference type="SMART" id="SM00267">
    <property type="entry name" value="GGDEF"/>
    <property type="match status" value="1"/>
</dbReference>
<reference evidence="4 5" key="1">
    <citation type="submission" date="2023-09" db="EMBL/GenBank/DDBJ databases">
        <authorList>
            <person name="Rey-Velasco X."/>
        </authorList>
    </citation>
    <scope>NUCLEOTIDE SEQUENCE [LARGE SCALE GENOMIC DNA]</scope>
    <source>
        <strain evidence="4 5">W409</strain>
    </source>
</reference>
<dbReference type="Gene3D" id="3.30.70.270">
    <property type="match status" value="1"/>
</dbReference>
<dbReference type="EC" id="2.7.7.65" evidence="2"/>
<keyword evidence="5" id="KW-1185">Reference proteome</keyword>
<proteinExistence type="predicted"/>
<dbReference type="Pfam" id="PF00990">
    <property type="entry name" value="GGDEF"/>
    <property type="match status" value="1"/>
</dbReference>
<protein>
    <recommendedName>
        <fullName evidence="2">diguanylate cyclase</fullName>
        <ecNumber evidence="2">2.7.7.65</ecNumber>
    </recommendedName>
</protein>
<evidence type="ECO:0000259" key="3">
    <source>
        <dbReference type="PROSITE" id="PS50887"/>
    </source>
</evidence>
<dbReference type="EMBL" id="JAVRIE010000003">
    <property type="protein sequence ID" value="MDT0582750.1"/>
    <property type="molecule type" value="Genomic_DNA"/>
</dbReference>
<dbReference type="InterPro" id="IPR029787">
    <property type="entry name" value="Nucleotide_cyclase"/>
</dbReference>
<evidence type="ECO:0000256" key="1">
    <source>
        <dbReference type="ARBA" id="ARBA00001946"/>
    </source>
</evidence>
<dbReference type="AlphaFoldDB" id="A0AAW8R4I7"/>
<dbReference type="GO" id="GO:0052621">
    <property type="term" value="F:diguanylate cyclase activity"/>
    <property type="evidence" value="ECO:0007669"/>
    <property type="project" value="UniProtKB-EC"/>
</dbReference>
<dbReference type="GO" id="GO:0043709">
    <property type="term" value="P:cell adhesion involved in single-species biofilm formation"/>
    <property type="evidence" value="ECO:0007669"/>
    <property type="project" value="TreeGrafter"/>
</dbReference>
<evidence type="ECO:0000313" key="5">
    <source>
        <dbReference type="Proteomes" id="UP001249020"/>
    </source>
</evidence>